<dbReference type="EMBL" id="AC174467">
    <property type="protein sequence ID" value="ABN09146.1"/>
    <property type="molecule type" value="Genomic_DNA"/>
</dbReference>
<evidence type="ECO:0000313" key="2">
    <source>
        <dbReference type="EMBL" id="ABN09146.1"/>
    </source>
</evidence>
<gene>
    <name evidence="2" type="ORF">MtrDRAFT_AC174467g26v1</name>
</gene>
<accession>A2Q6C6</accession>
<name>A2Q6C6_MEDTR</name>
<organism evidence="2">
    <name type="scientific">Medicago truncatula</name>
    <name type="common">Barrel medic</name>
    <name type="synonym">Medicago tribuloides</name>
    <dbReference type="NCBI Taxonomy" id="3880"/>
    <lineage>
        <taxon>Eukaryota</taxon>
        <taxon>Viridiplantae</taxon>
        <taxon>Streptophyta</taxon>
        <taxon>Embryophyta</taxon>
        <taxon>Tracheophyta</taxon>
        <taxon>Spermatophyta</taxon>
        <taxon>Magnoliopsida</taxon>
        <taxon>eudicotyledons</taxon>
        <taxon>Gunneridae</taxon>
        <taxon>Pentapetalae</taxon>
        <taxon>rosids</taxon>
        <taxon>fabids</taxon>
        <taxon>Fabales</taxon>
        <taxon>Fabaceae</taxon>
        <taxon>Papilionoideae</taxon>
        <taxon>50 kb inversion clade</taxon>
        <taxon>NPAAA clade</taxon>
        <taxon>Hologalegina</taxon>
        <taxon>IRL clade</taxon>
        <taxon>Trifolieae</taxon>
        <taxon>Medicago</taxon>
    </lineage>
</organism>
<feature type="region of interest" description="Disordered" evidence="1">
    <location>
        <begin position="28"/>
        <end position="51"/>
    </location>
</feature>
<protein>
    <submittedName>
        <fullName evidence="2">Uncharacterized protein</fullName>
    </submittedName>
</protein>
<evidence type="ECO:0000256" key="1">
    <source>
        <dbReference type="SAM" id="MobiDB-lite"/>
    </source>
</evidence>
<reference evidence="2" key="2">
    <citation type="submission" date="2007-03" db="EMBL/GenBank/DDBJ databases">
        <authorList>
            <consortium name="The International Medicago Genome Annotation Group"/>
        </authorList>
    </citation>
    <scope>NUCLEOTIDE SEQUENCE</scope>
</reference>
<sequence>MSVYKKKKHTQICIHVSAHWNHVLEKEKEPHRRNQARKHMIIGGQQQHREI</sequence>
<proteinExistence type="predicted"/>
<reference evidence="2" key="1">
    <citation type="submission" date="2006-02" db="EMBL/GenBank/DDBJ databases">
        <authorList>
            <person name="Town C.D."/>
        </authorList>
    </citation>
    <scope>NUCLEOTIDE SEQUENCE</scope>
</reference>
<dbReference type="AlphaFoldDB" id="A2Q6C6"/>